<dbReference type="KEGG" id="mcs:DR90_443"/>
<evidence type="ECO:0000313" key="3">
    <source>
        <dbReference type="Proteomes" id="UP000268436"/>
    </source>
</evidence>
<protein>
    <submittedName>
        <fullName evidence="1">Uncharacterized protein</fullName>
    </submittedName>
</protein>
<sequence>MANFSPSINFAKRWLATPFKARTVIYQELDDIINLLDNELLVKDFCFRHADFNAAITQEMHKNSNTQTNRLIHTIETISLKDDDEVKVIQSPNFDELEARLTHNLSVQIDEFLGEHMAQLSEDLRAWVKMAVRHELANYQSEEKLSQN</sequence>
<dbReference type="KEGG" id="mcat:MC25239_01444"/>
<dbReference type="Proteomes" id="UP000268436">
    <property type="component" value="Unassembled WGS sequence"/>
</dbReference>
<reference evidence="3 4" key="1">
    <citation type="submission" date="2018-12" db="EMBL/GenBank/DDBJ databases">
        <title>Persistence of Moraxella catarrhalis in Chronic Obstructive Pulmonary Disease and Regulation of the Hag/MID Adhesin.</title>
        <authorList>
            <person name="Murphy T."/>
            <person name="Zhao X."/>
            <person name="Vyas G."/>
            <person name="Aluvathingal J."/>
            <person name="Nadendla S."/>
            <person name="Tallon L."/>
            <person name="Tettelin H."/>
        </authorList>
    </citation>
    <scope>NUCLEOTIDE SEQUENCE [LARGE SCALE GENOMIC DNA]</scope>
    <source>
        <strain evidence="2 3">173P27B1</strain>
        <strain evidence="1 4">46P58B1</strain>
    </source>
</reference>
<dbReference type="EMBL" id="RYER01000024">
    <property type="protein sequence ID" value="RUO12769.1"/>
    <property type="molecule type" value="Genomic_DNA"/>
</dbReference>
<dbReference type="Proteomes" id="UP000280228">
    <property type="component" value="Chromosome"/>
</dbReference>
<gene>
    <name evidence="1" type="ORF">EJK53_1815</name>
    <name evidence="2" type="ORF">EJK54_0586</name>
</gene>
<dbReference type="AlphaFoldDB" id="A0A3A9QHB5"/>
<evidence type="ECO:0000313" key="2">
    <source>
        <dbReference type="EMBL" id="RUO12769.1"/>
    </source>
</evidence>
<evidence type="ECO:0000313" key="1">
    <source>
        <dbReference type="EMBL" id="AZQ94222.1"/>
    </source>
</evidence>
<dbReference type="GeneID" id="66585038"/>
<name>A0A3A9QHB5_MORCA</name>
<organism evidence="1 4">
    <name type="scientific">Moraxella catarrhalis</name>
    <name type="common">Branhamella catarrhalis</name>
    <dbReference type="NCBI Taxonomy" id="480"/>
    <lineage>
        <taxon>Bacteria</taxon>
        <taxon>Pseudomonadati</taxon>
        <taxon>Pseudomonadota</taxon>
        <taxon>Gammaproteobacteria</taxon>
        <taxon>Moraxellales</taxon>
        <taxon>Moraxellaceae</taxon>
        <taxon>Moraxella</taxon>
    </lineage>
</organism>
<dbReference type="EMBL" id="CP034662">
    <property type="protein sequence ID" value="AZQ94222.1"/>
    <property type="molecule type" value="Genomic_DNA"/>
</dbReference>
<accession>A0A3A9QHB5</accession>
<keyword evidence="3" id="KW-1185">Reference proteome</keyword>
<dbReference type="RefSeq" id="WP_003657735.1">
    <property type="nucleotide sequence ID" value="NZ_CP007669.1"/>
</dbReference>
<evidence type="ECO:0000313" key="4">
    <source>
        <dbReference type="Proteomes" id="UP000280228"/>
    </source>
</evidence>
<proteinExistence type="predicted"/>